<gene>
    <name evidence="2" type="ORF">ON006_10720</name>
</gene>
<dbReference type="EMBL" id="CP112998">
    <property type="protein sequence ID" value="WAC14409.1"/>
    <property type="molecule type" value="Genomic_DNA"/>
</dbReference>
<dbReference type="InterPro" id="IPR036249">
    <property type="entry name" value="Thioredoxin-like_sf"/>
</dbReference>
<accession>A0A9E8NI14</accession>
<dbReference type="KEGG" id="dpf:ON006_10720"/>
<dbReference type="InterPro" id="IPR012336">
    <property type="entry name" value="Thioredoxin-like_fold"/>
</dbReference>
<dbReference type="RefSeq" id="WP_267609978.1">
    <property type="nucleotide sequence ID" value="NZ_CP112998.1"/>
</dbReference>
<dbReference type="AlphaFoldDB" id="A0A9E8NI14"/>
<dbReference type="SUPFAM" id="SSF52833">
    <property type="entry name" value="Thioredoxin-like"/>
    <property type="match status" value="1"/>
</dbReference>
<name>A0A9E8NI14_9BACT</name>
<sequence length="258" mass="29058">MKSFTQKSFPSDWKATLLSTLTIIACVGTLSAQPDEPRVTRYNGKVSQQFVMNKETPIIDHSTGKRISYATYDELLTKNPGKYKTQPIFDKYGKPSSFEVIKKSQLMIQSDGSVMQNPDLMPEIGEPIAPFVMTGLDGKEYNSEKLKGKYILLGFWVKFEKPLYTLASTKVISSFIDGNRQKGVEIVSLGTTLNTEDECLDAIPKRNCGFVPVPDSYGFNHRYKISETPYFILIDRKGIIKAMAPHTEFSKISELVLR</sequence>
<dbReference type="Proteomes" id="UP001164653">
    <property type="component" value="Chromosome"/>
</dbReference>
<keyword evidence="3" id="KW-1185">Reference proteome</keyword>
<evidence type="ECO:0000313" key="2">
    <source>
        <dbReference type="EMBL" id="WAC14409.1"/>
    </source>
</evidence>
<protein>
    <submittedName>
        <fullName evidence="2">Thioredoxin-like domain-containing protein</fullName>
    </submittedName>
</protein>
<evidence type="ECO:0000259" key="1">
    <source>
        <dbReference type="Pfam" id="PF13905"/>
    </source>
</evidence>
<organism evidence="2 3">
    <name type="scientific">Dyadobacter pollutisoli</name>
    <dbReference type="NCBI Taxonomy" id="2910158"/>
    <lineage>
        <taxon>Bacteria</taxon>
        <taxon>Pseudomonadati</taxon>
        <taxon>Bacteroidota</taxon>
        <taxon>Cytophagia</taxon>
        <taxon>Cytophagales</taxon>
        <taxon>Spirosomataceae</taxon>
        <taxon>Dyadobacter</taxon>
    </lineage>
</organism>
<dbReference type="Gene3D" id="3.40.30.10">
    <property type="entry name" value="Glutaredoxin"/>
    <property type="match status" value="1"/>
</dbReference>
<feature type="domain" description="Thioredoxin-like fold" evidence="1">
    <location>
        <begin position="148"/>
        <end position="239"/>
    </location>
</feature>
<reference evidence="2" key="1">
    <citation type="submission" date="2022-11" db="EMBL/GenBank/DDBJ databases">
        <title>Dyadobacter pollutisoli sp. nov., isolated from plastic dumped soil.</title>
        <authorList>
            <person name="Kim J.M."/>
            <person name="Kim K.R."/>
            <person name="Lee J.K."/>
            <person name="Hao L."/>
            <person name="Jeon C.O."/>
        </authorList>
    </citation>
    <scope>NUCLEOTIDE SEQUENCE</scope>
    <source>
        <strain evidence="2">U1</strain>
    </source>
</reference>
<proteinExistence type="predicted"/>
<dbReference type="PROSITE" id="PS51257">
    <property type="entry name" value="PROKAR_LIPOPROTEIN"/>
    <property type="match status" value="1"/>
</dbReference>
<evidence type="ECO:0000313" key="3">
    <source>
        <dbReference type="Proteomes" id="UP001164653"/>
    </source>
</evidence>
<dbReference type="Pfam" id="PF13905">
    <property type="entry name" value="Thioredoxin_8"/>
    <property type="match status" value="1"/>
</dbReference>